<dbReference type="OrthoDB" id="46888at2"/>
<evidence type="ECO:0000256" key="1">
    <source>
        <dbReference type="SAM" id="MobiDB-lite"/>
    </source>
</evidence>
<keyword evidence="2" id="KW-0808">Transferase</keyword>
<gene>
    <name evidence="2" type="ORF">ET464_10680</name>
</gene>
<evidence type="ECO:0000313" key="3">
    <source>
        <dbReference type="Proteomes" id="UP000293568"/>
    </source>
</evidence>
<organism evidence="2 3">
    <name type="scientific">Paenibacillus protaetiae</name>
    <dbReference type="NCBI Taxonomy" id="2509456"/>
    <lineage>
        <taxon>Bacteria</taxon>
        <taxon>Bacillati</taxon>
        <taxon>Bacillota</taxon>
        <taxon>Bacilli</taxon>
        <taxon>Bacillales</taxon>
        <taxon>Paenibacillaceae</taxon>
        <taxon>Paenibacillus</taxon>
    </lineage>
</organism>
<keyword evidence="3" id="KW-1185">Reference proteome</keyword>
<dbReference type="AlphaFoldDB" id="A0A4P6EV04"/>
<dbReference type="EMBL" id="CP035492">
    <property type="protein sequence ID" value="QAY66804.1"/>
    <property type="molecule type" value="Genomic_DNA"/>
</dbReference>
<sequence length="126" mass="14434">MLTQLDIQRLDTAEKVMEVQIPAYRTEAERIGFYGIPALHETIEHLQASEELFWGYWEQGRLAGVIAVLQHDGVTEICRLVVHPVRSCLLLYWICMRLPQALQYPPAKRMSRPSGCTNGLDLSRPK</sequence>
<proteinExistence type="predicted"/>
<dbReference type="KEGG" id="pprt:ET464_10680"/>
<accession>A0A4P6EV04</accession>
<feature type="region of interest" description="Disordered" evidence="1">
    <location>
        <begin position="106"/>
        <end position="126"/>
    </location>
</feature>
<evidence type="ECO:0000313" key="2">
    <source>
        <dbReference type="EMBL" id="QAY66804.1"/>
    </source>
</evidence>
<reference evidence="2 3" key="1">
    <citation type="submission" date="2019-01" db="EMBL/GenBank/DDBJ databases">
        <title>Genome sequencing of strain FW100M-2.</title>
        <authorList>
            <person name="Heo J."/>
            <person name="Kim S.-J."/>
            <person name="Kim J.-S."/>
            <person name="Hong S.-B."/>
            <person name="Kwon S.-W."/>
        </authorList>
    </citation>
    <scope>NUCLEOTIDE SEQUENCE [LARGE SCALE GENOMIC DNA]</scope>
    <source>
        <strain evidence="2 3">FW100M-2</strain>
    </source>
</reference>
<dbReference type="SUPFAM" id="SSF55729">
    <property type="entry name" value="Acyl-CoA N-acyltransferases (Nat)"/>
    <property type="match status" value="1"/>
</dbReference>
<dbReference type="RefSeq" id="WP_129440752.1">
    <property type="nucleotide sequence ID" value="NZ_CP035492.1"/>
</dbReference>
<dbReference type="InterPro" id="IPR016181">
    <property type="entry name" value="Acyl_CoA_acyltransferase"/>
</dbReference>
<protein>
    <submittedName>
        <fullName evidence="2">GNAT family N-acetyltransferase</fullName>
    </submittedName>
</protein>
<dbReference type="GO" id="GO:0016740">
    <property type="term" value="F:transferase activity"/>
    <property type="evidence" value="ECO:0007669"/>
    <property type="project" value="UniProtKB-KW"/>
</dbReference>
<dbReference type="Proteomes" id="UP000293568">
    <property type="component" value="Chromosome"/>
</dbReference>
<name>A0A4P6EV04_9BACL</name>